<feature type="binding site" evidence="8">
    <location>
        <position position="270"/>
    </location>
    <ligand>
        <name>Mn(2+)</name>
        <dbReference type="ChEBI" id="CHEBI:29035"/>
        <label>2</label>
    </ligand>
</feature>
<keyword evidence="8" id="KW-0464">Manganese</keyword>
<dbReference type="PROSITE" id="PS00631">
    <property type="entry name" value="CYTOSOL_AP"/>
    <property type="match status" value="1"/>
</dbReference>
<reference evidence="10" key="1">
    <citation type="submission" date="2020-02" db="EMBL/GenBank/DDBJ databases">
        <authorList>
            <person name="Meier V. D."/>
        </authorList>
    </citation>
    <scope>NUCLEOTIDE SEQUENCE</scope>
    <source>
        <strain evidence="10">AVDCRST_MAG65</strain>
    </source>
</reference>
<comment type="catalytic activity">
    <reaction evidence="1 8">
        <text>Release of an N-terminal amino acid, Xaa-|-Yaa-, in which Xaa is preferably Leu, but may be other amino acids including Pro although not Arg or Lys, and Yaa may be Pro. Amino acid amides and methyl esters are also readily hydrolyzed, but rates on arylamides are exceedingly low.</text>
        <dbReference type="EC" id="3.4.11.1"/>
    </reaction>
</comment>
<comment type="function">
    <text evidence="7 8">Presumably involved in the processing and regular turnover of intracellular proteins. Catalyzes the removal of unsubstituted N-terminal amino acids from various peptides.</text>
</comment>
<dbReference type="GO" id="GO:0030145">
    <property type="term" value="F:manganese ion binding"/>
    <property type="evidence" value="ECO:0007669"/>
    <property type="project" value="UniProtKB-UniRule"/>
</dbReference>
<dbReference type="GO" id="GO:0006508">
    <property type="term" value="P:proteolysis"/>
    <property type="evidence" value="ECO:0007669"/>
    <property type="project" value="UniProtKB-KW"/>
</dbReference>
<feature type="binding site" evidence="8">
    <location>
        <position position="331"/>
    </location>
    <ligand>
        <name>Mn(2+)</name>
        <dbReference type="ChEBI" id="CHEBI:29035"/>
        <label>1</label>
    </ligand>
</feature>
<dbReference type="GO" id="GO:0005737">
    <property type="term" value="C:cytoplasm"/>
    <property type="evidence" value="ECO:0007669"/>
    <property type="project" value="UniProtKB-SubCell"/>
</dbReference>
<feature type="binding site" evidence="8">
    <location>
        <position position="252"/>
    </location>
    <ligand>
        <name>Mn(2+)</name>
        <dbReference type="ChEBI" id="CHEBI:29035"/>
        <label>1</label>
    </ligand>
</feature>
<evidence type="ECO:0000256" key="3">
    <source>
        <dbReference type="ARBA" id="ARBA00009528"/>
    </source>
</evidence>
<name>A0A6J4SE46_9ACTN</name>
<evidence type="ECO:0000256" key="5">
    <source>
        <dbReference type="ARBA" id="ARBA00022670"/>
    </source>
</evidence>
<proteinExistence type="inferred from homology"/>
<comment type="similarity">
    <text evidence="3 8">Belongs to the peptidase M17 family.</text>
</comment>
<dbReference type="AlphaFoldDB" id="A0A6J4SE46"/>
<sequence length="479" mass="50619">MNVRATTDAPADTGADTIAIGVFEDKPISHDVADGALQALVDSGEARTGLRKVAVTHADGRRWILVGLGRRDDFDAERARIAAAVALGRAQEIGTRSLCWEMPHRVEDDVIAGFVEGTVLAGYRFDAYKSGGDADEARVEELVVSAHHHTALTVEAARIVSEGVNAARDLQNTPSNDMTPTRLAERARELAAELPLEVEVLGREGIEAAGMGALAGVAQGSYEEPALITLRYEPEGAEGPLLGLVGKAVTFDTGGISIKPAMKMSAMKFDMSGGAAVLEAVGTIARLRLPVRVLGVVGATENMPSGRSMKPGDILRSRAGTTIEVINTDAEGRLVLADCLTHARDNGAERLVDVATLTGAIVTTLGSVYAGVMSNDDDWCERVSAAGARTGERVWRLPLDTEYADAIKGRYGDIVNAVEDRKASSIVAAEFLHRFVGDIPWAHLDIAGVSDDNGRPYTAKGGSGFGVRLLVELARSQSD</sequence>
<evidence type="ECO:0000313" key="10">
    <source>
        <dbReference type="EMBL" id="CAA9496449.1"/>
    </source>
</evidence>
<dbReference type="Gene3D" id="3.40.220.10">
    <property type="entry name" value="Leucine Aminopeptidase, subunit E, domain 1"/>
    <property type="match status" value="1"/>
</dbReference>
<dbReference type="PRINTS" id="PR00481">
    <property type="entry name" value="LAMNOPPTDASE"/>
</dbReference>
<dbReference type="InterPro" id="IPR000819">
    <property type="entry name" value="Peptidase_M17_C"/>
</dbReference>
<evidence type="ECO:0000256" key="4">
    <source>
        <dbReference type="ARBA" id="ARBA00022438"/>
    </source>
</evidence>
<accession>A0A6J4SE46</accession>
<evidence type="ECO:0000256" key="8">
    <source>
        <dbReference type="HAMAP-Rule" id="MF_00181"/>
    </source>
</evidence>
<dbReference type="InterPro" id="IPR008283">
    <property type="entry name" value="Peptidase_M17_N"/>
</dbReference>
<comment type="subcellular location">
    <subcellularLocation>
        <location evidence="8">Cytoplasm</location>
    </subcellularLocation>
</comment>
<evidence type="ECO:0000256" key="2">
    <source>
        <dbReference type="ARBA" id="ARBA00000967"/>
    </source>
</evidence>
<dbReference type="PANTHER" id="PTHR11963:SF23">
    <property type="entry name" value="CYTOSOL AMINOPEPTIDASE"/>
    <property type="match status" value="1"/>
</dbReference>
<feature type="binding site" evidence="8">
    <location>
        <position position="329"/>
    </location>
    <ligand>
        <name>Mn(2+)</name>
        <dbReference type="ChEBI" id="CHEBI:29035"/>
        <label>1</label>
    </ligand>
</feature>
<dbReference type="EC" id="3.4.11.10" evidence="8"/>
<keyword evidence="8" id="KW-0963">Cytoplasm</keyword>
<evidence type="ECO:0000256" key="7">
    <source>
        <dbReference type="ARBA" id="ARBA00049972"/>
    </source>
</evidence>
<dbReference type="InterPro" id="IPR023042">
    <property type="entry name" value="Peptidase_M17_leu_NH2_pept"/>
</dbReference>
<dbReference type="Pfam" id="PF00883">
    <property type="entry name" value="Peptidase_M17"/>
    <property type="match status" value="1"/>
</dbReference>
<evidence type="ECO:0000256" key="6">
    <source>
        <dbReference type="ARBA" id="ARBA00022801"/>
    </source>
</evidence>
<protein>
    <recommendedName>
        <fullName evidence="8">Probable cytosol aminopeptidase</fullName>
        <ecNumber evidence="8">3.4.11.1</ecNumber>
    </recommendedName>
    <alternativeName>
        <fullName evidence="8">Leucine aminopeptidase</fullName>
        <shortName evidence="8">LAP</shortName>
        <ecNumber evidence="8">3.4.11.10</ecNumber>
    </alternativeName>
    <alternativeName>
        <fullName evidence="8">Leucyl aminopeptidase</fullName>
    </alternativeName>
</protein>
<feature type="binding site" evidence="8">
    <location>
        <position position="252"/>
    </location>
    <ligand>
        <name>Mn(2+)</name>
        <dbReference type="ChEBI" id="CHEBI:29035"/>
        <label>2</label>
    </ligand>
</feature>
<dbReference type="Gene3D" id="3.40.630.10">
    <property type="entry name" value="Zn peptidases"/>
    <property type="match status" value="1"/>
</dbReference>
<dbReference type="CDD" id="cd00433">
    <property type="entry name" value="Peptidase_M17"/>
    <property type="match status" value="1"/>
</dbReference>
<dbReference type="EC" id="3.4.11.1" evidence="8"/>
<dbReference type="NCBIfam" id="NF002073">
    <property type="entry name" value="PRK00913.1-2"/>
    <property type="match status" value="1"/>
</dbReference>
<evidence type="ECO:0000259" key="9">
    <source>
        <dbReference type="PROSITE" id="PS00631"/>
    </source>
</evidence>
<dbReference type="Pfam" id="PF02789">
    <property type="entry name" value="Peptidase_M17_N"/>
    <property type="match status" value="1"/>
</dbReference>
<dbReference type="PANTHER" id="PTHR11963">
    <property type="entry name" value="LEUCINE AMINOPEPTIDASE-RELATED"/>
    <property type="match status" value="1"/>
</dbReference>
<dbReference type="SUPFAM" id="SSF53187">
    <property type="entry name" value="Zn-dependent exopeptidases"/>
    <property type="match status" value="1"/>
</dbReference>
<feature type="active site" evidence="8">
    <location>
        <position position="333"/>
    </location>
</feature>
<comment type="cofactor">
    <cofactor evidence="8">
        <name>Mn(2+)</name>
        <dbReference type="ChEBI" id="CHEBI:29035"/>
    </cofactor>
    <text evidence="8">Binds 2 manganese ions per subunit.</text>
</comment>
<dbReference type="GO" id="GO:0070006">
    <property type="term" value="F:metalloaminopeptidase activity"/>
    <property type="evidence" value="ECO:0007669"/>
    <property type="project" value="InterPro"/>
</dbReference>
<evidence type="ECO:0000256" key="1">
    <source>
        <dbReference type="ARBA" id="ARBA00000135"/>
    </source>
</evidence>
<feature type="active site" evidence="8">
    <location>
        <position position="259"/>
    </location>
</feature>
<dbReference type="HAMAP" id="MF_00181">
    <property type="entry name" value="Cytosol_peptidase_M17"/>
    <property type="match status" value="1"/>
</dbReference>
<dbReference type="InterPro" id="IPR011356">
    <property type="entry name" value="Leucine_aapep/pepB"/>
</dbReference>
<keyword evidence="6 8" id="KW-0378">Hydrolase</keyword>
<dbReference type="InterPro" id="IPR043472">
    <property type="entry name" value="Macro_dom-like"/>
</dbReference>
<keyword evidence="8" id="KW-0479">Metal-binding</keyword>
<feature type="binding site" evidence="8">
    <location>
        <position position="247"/>
    </location>
    <ligand>
        <name>Mn(2+)</name>
        <dbReference type="ChEBI" id="CHEBI:29035"/>
        <label>2</label>
    </ligand>
</feature>
<gene>
    <name evidence="8" type="primary">pepA</name>
    <name evidence="10" type="ORF">AVDCRST_MAG65-2337</name>
</gene>
<dbReference type="SUPFAM" id="SSF52949">
    <property type="entry name" value="Macro domain-like"/>
    <property type="match status" value="1"/>
</dbReference>
<comment type="catalytic activity">
    <reaction evidence="2 8">
        <text>Release of an N-terminal amino acid, preferentially leucine, but not glutamic or aspartic acids.</text>
        <dbReference type="EC" id="3.4.11.10"/>
    </reaction>
</comment>
<keyword evidence="5 8" id="KW-0645">Protease</keyword>
<keyword evidence="4 8" id="KW-0031">Aminopeptidase</keyword>
<feature type="binding site" evidence="8">
    <location>
        <position position="331"/>
    </location>
    <ligand>
        <name>Mn(2+)</name>
        <dbReference type="ChEBI" id="CHEBI:29035"/>
        <label>2</label>
    </ligand>
</feature>
<organism evidence="10">
    <name type="scientific">uncultured Solirubrobacteraceae bacterium</name>
    <dbReference type="NCBI Taxonomy" id="1162706"/>
    <lineage>
        <taxon>Bacteria</taxon>
        <taxon>Bacillati</taxon>
        <taxon>Actinomycetota</taxon>
        <taxon>Thermoleophilia</taxon>
        <taxon>Solirubrobacterales</taxon>
        <taxon>Solirubrobacteraceae</taxon>
        <taxon>environmental samples</taxon>
    </lineage>
</organism>
<dbReference type="EMBL" id="CADCVL010000387">
    <property type="protein sequence ID" value="CAA9496449.1"/>
    <property type="molecule type" value="Genomic_DNA"/>
</dbReference>
<feature type="domain" description="Cytosol aminopeptidase" evidence="9">
    <location>
        <begin position="327"/>
        <end position="334"/>
    </location>
</feature>